<dbReference type="OrthoDB" id="7363032at2759"/>
<reference evidence="2" key="1">
    <citation type="submission" date="2022-03" db="EMBL/GenBank/DDBJ databases">
        <authorList>
            <person name="Lindestad O."/>
        </authorList>
    </citation>
    <scope>NUCLEOTIDE SEQUENCE</scope>
</reference>
<dbReference type="AlphaFoldDB" id="A0A8S4QRH4"/>
<gene>
    <name evidence="2" type="primary">jg1112</name>
    <name evidence="2" type="ORF">PAEG_LOCUS5063</name>
</gene>
<keyword evidence="3" id="KW-1185">Reference proteome</keyword>
<organism evidence="2 3">
    <name type="scientific">Pararge aegeria aegeria</name>
    <dbReference type="NCBI Taxonomy" id="348720"/>
    <lineage>
        <taxon>Eukaryota</taxon>
        <taxon>Metazoa</taxon>
        <taxon>Ecdysozoa</taxon>
        <taxon>Arthropoda</taxon>
        <taxon>Hexapoda</taxon>
        <taxon>Insecta</taxon>
        <taxon>Pterygota</taxon>
        <taxon>Neoptera</taxon>
        <taxon>Endopterygota</taxon>
        <taxon>Lepidoptera</taxon>
        <taxon>Glossata</taxon>
        <taxon>Ditrysia</taxon>
        <taxon>Papilionoidea</taxon>
        <taxon>Nymphalidae</taxon>
        <taxon>Satyrinae</taxon>
        <taxon>Satyrini</taxon>
        <taxon>Parargina</taxon>
        <taxon>Pararge</taxon>
    </lineage>
</organism>
<evidence type="ECO:0000313" key="3">
    <source>
        <dbReference type="Proteomes" id="UP000838756"/>
    </source>
</evidence>
<comment type="caution">
    <text evidence="2">The sequence shown here is derived from an EMBL/GenBank/DDBJ whole genome shotgun (WGS) entry which is preliminary data.</text>
</comment>
<name>A0A8S4QRH4_9NEOP</name>
<protein>
    <submittedName>
        <fullName evidence="2">Jg1112 protein</fullName>
    </submittedName>
</protein>
<dbReference type="Proteomes" id="UP000838756">
    <property type="component" value="Unassembled WGS sequence"/>
</dbReference>
<feature type="region of interest" description="Disordered" evidence="1">
    <location>
        <begin position="1"/>
        <end position="28"/>
    </location>
</feature>
<accession>A0A8S4QRH4</accession>
<dbReference type="EMBL" id="CAKXAJ010017771">
    <property type="protein sequence ID" value="CAH2217145.1"/>
    <property type="molecule type" value="Genomic_DNA"/>
</dbReference>
<feature type="compositionally biased region" description="Basic and acidic residues" evidence="1">
    <location>
        <begin position="8"/>
        <end position="28"/>
    </location>
</feature>
<sequence length="109" mass="12217">MANVGPKTKSDVNMEHSPVKKVKMETEVDDSAKTRSVATMCGAWRPDEVDGGLIFVFKERVACLSPDPTMECDFPENIEDFWEASLVNVDIIKFQKGPQYPLNKAFTDC</sequence>
<evidence type="ECO:0000256" key="1">
    <source>
        <dbReference type="SAM" id="MobiDB-lite"/>
    </source>
</evidence>
<proteinExistence type="predicted"/>
<evidence type="ECO:0000313" key="2">
    <source>
        <dbReference type="EMBL" id="CAH2217145.1"/>
    </source>
</evidence>